<accession>A0A7V4JPH3</accession>
<gene>
    <name evidence="2" type="ORF">ENU91_01625</name>
</gene>
<name>A0A7V4JPH3_9BACT</name>
<dbReference type="EMBL" id="DTEI01000032">
    <property type="protein sequence ID" value="HGU15351.1"/>
    <property type="molecule type" value="Genomic_DNA"/>
</dbReference>
<dbReference type="InterPro" id="IPR011635">
    <property type="entry name" value="CARDB"/>
</dbReference>
<proteinExistence type="predicted"/>
<sequence length="320" mass="35618">MNLTATVEQTTPRPVGPPPPTLILGRFNPGDHIVAVYRYTVPASPPERICFNIKITGGEFRNVCLKRKRGTEGWFMSVESYGQWVESALAPAPVPSAEKPDLRIIGNLAIDRILTVQNIGRTSTPSGIDIKVVRECFVEGRWVPSPEWLSMGLGKRTLLAGESTELRIGTLIGQCPLGTTKVRIIVDPRNEIAEMDENNNVVEASTLADLRIVEFRSYYPIVGIRGTPGYRLYFDISNTGVGNAGPFFWEVSVFGDGVWRSIIGERVEKLDSGKHIVIEKNVGNSIREGERIRLRIDVLNEVPETNERDNVKETIVPRRP</sequence>
<organism evidence="2">
    <name type="scientific">Thermodesulfobacterium geofontis</name>
    <dbReference type="NCBI Taxonomy" id="1295609"/>
    <lineage>
        <taxon>Bacteria</taxon>
        <taxon>Pseudomonadati</taxon>
        <taxon>Thermodesulfobacteriota</taxon>
        <taxon>Thermodesulfobacteria</taxon>
        <taxon>Thermodesulfobacteriales</taxon>
        <taxon>Thermodesulfobacteriaceae</taxon>
        <taxon>Thermodesulfobacterium</taxon>
    </lineage>
</organism>
<comment type="caution">
    <text evidence="2">The sequence shown here is derived from an EMBL/GenBank/DDBJ whole genome shotgun (WGS) entry which is preliminary data.</text>
</comment>
<evidence type="ECO:0000259" key="1">
    <source>
        <dbReference type="Pfam" id="PF07705"/>
    </source>
</evidence>
<evidence type="ECO:0000313" key="2">
    <source>
        <dbReference type="EMBL" id="HGU15351.1"/>
    </source>
</evidence>
<feature type="domain" description="CARDB" evidence="1">
    <location>
        <begin position="156"/>
        <end position="203"/>
    </location>
</feature>
<dbReference type="Gene3D" id="2.60.40.10">
    <property type="entry name" value="Immunoglobulins"/>
    <property type="match status" value="2"/>
</dbReference>
<dbReference type="InterPro" id="IPR013783">
    <property type="entry name" value="Ig-like_fold"/>
</dbReference>
<dbReference type="Pfam" id="PF07705">
    <property type="entry name" value="CARDB"/>
    <property type="match status" value="2"/>
</dbReference>
<reference evidence="2" key="1">
    <citation type="journal article" date="2020" name="mSystems">
        <title>Genome- and Community-Level Interaction Insights into Carbon Utilization and Element Cycling Functions of Hydrothermarchaeota in Hydrothermal Sediment.</title>
        <authorList>
            <person name="Zhou Z."/>
            <person name="Liu Y."/>
            <person name="Xu W."/>
            <person name="Pan J."/>
            <person name="Luo Z.H."/>
            <person name="Li M."/>
        </authorList>
    </citation>
    <scope>NUCLEOTIDE SEQUENCE [LARGE SCALE GENOMIC DNA]</scope>
    <source>
        <strain evidence="2">SpSt-711</strain>
    </source>
</reference>
<feature type="domain" description="CARDB" evidence="1">
    <location>
        <begin position="230"/>
        <end position="313"/>
    </location>
</feature>
<protein>
    <recommendedName>
        <fullName evidence="1">CARDB domain-containing protein</fullName>
    </recommendedName>
</protein>
<dbReference type="AlphaFoldDB" id="A0A7V4JPH3"/>